<dbReference type="PANTHER" id="PTHR12137">
    <property type="entry name" value="CARBOHYDRATE SULFOTRANSFERASE"/>
    <property type="match status" value="1"/>
</dbReference>
<evidence type="ECO:0000256" key="9">
    <source>
        <dbReference type="RuleBase" id="RU364020"/>
    </source>
</evidence>
<proteinExistence type="inferred from homology"/>
<keyword evidence="5" id="KW-1133">Transmembrane helix</keyword>
<comment type="subcellular location">
    <subcellularLocation>
        <location evidence="1 9">Golgi apparatus membrane</location>
        <topology evidence="1 9">Single-pass type II membrane protein</topology>
    </subcellularLocation>
</comment>
<dbReference type="InterPro" id="IPR018011">
    <property type="entry name" value="Carb_sulfotrans_8-10"/>
</dbReference>
<feature type="chain" id="PRO_5042996367" description="Carbohydrate sulfotransferase" evidence="10">
    <location>
        <begin position="19"/>
        <end position="275"/>
    </location>
</feature>
<keyword evidence="7" id="KW-0472">Membrane</keyword>
<keyword evidence="9" id="KW-0735">Signal-anchor</keyword>
<reference evidence="11 12" key="1">
    <citation type="journal article" date="2023" name="Arcadia Sci">
        <title>De novo assembly of a long-read Amblyomma americanum tick genome.</title>
        <authorList>
            <person name="Chou S."/>
            <person name="Poskanzer K.E."/>
            <person name="Rollins M."/>
            <person name="Thuy-Boun P.S."/>
        </authorList>
    </citation>
    <scope>NUCLEOTIDE SEQUENCE [LARGE SCALE GENOMIC DNA]</scope>
    <source>
        <strain evidence="11">F_SG_1</strain>
        <tissue evidence="11">Salivary glands</tissue>
    </source>
</reference>
<evidence type="ECO:0000256" key="4">
    <source>
        <dbReference type="ARBA" id="ARBA00022692"/>
    </source>
</evidence>
<dbReference type="EC" id="2.8.2.-" evidence="9"/>
<dbReference type="GO" id="GO:0016051">
    <property type="term" value="P:carbohydrate biosynthetic process"/>
    <property type="evidence" value="ECO:0007669"/>
    <property type="project" value="InterPro"/>
</dbReference>
<gene>
    <name evidence="11" type="ORF">V5799_032543</name>
</gene>
<dbReference type="PANTHER" id="PTHR12137:SF54">
    <property type="entry name" value="CARBOHYDRATE SULFOTRANSFERASE"/>
    <property type="match status" value="1"/>
</dbReference>
<dbReference type="Proteomes" id="UP001321473">
    <property type="component" value="Unassembled WGS sequence"/>
</dbReference>
<evidence type="ECO:0000256" key="5">
    <source>
        <dbReference type="ARBA" id="ARBA00022989"/>
    </source>
</evidence>
<keyword evidence="6 9" id="KW-0333">Golgi apparatus</keyword>
<evidence type="ECO:0000256" key="8">
    <source>
        <dbReference type="ARBA" id="ARBA00023180"/>
    </source>
</evidence>
<dbReference type="InterPro" id="IPR005331">
    <property type="entry name" value="Sulfotransferase"/>
</dbReference>
<evidence type="ECO:0000256" key="3">
    <source>
        <dbReference type="ARBA" id="ARBA00022679"/>
    </source>
</evidence>
<dbReference type="GO" id="GO:0000139">
    <property type="term" value="C:Golgi membrane"/>
    <property type="evidence" value="ECO:0007669"/>
    <property type="project" value="UniProtKB-SubCell"/>
</dbReference>
<protein>
    <recommendedName>
        <fullName evidence="9">Carbohydrate sulfotransferase</fullName>
        <ecNumber evidence="9">2.8.2.-</ecNumber>
    </recommendedName>
</protein>
<evidence type="ECO:0000256" key="10">
    <source>
        <dbReference type="SAM" id="SignalP"/>
    </source>
</evidence>
<dbReference type="GO" id="GO:0008146">
    <property type="term" value="F:sulfotransferase activity"/>
    <property type="evidence" value="ECO:0007669"/>
    <property type="project" value="InterPro"/>
</dbReference>
<evidence type="ECO:0000313" key="11">
    <source>
        <dbReference type="EMBL" id="KAK8764849.1"/>
    </source>
</evidence>
<keyword evidence="4" id="KW-0812">Transmembrane</keyword>
<keyword evidence="8 9" id="KW-0325">Glycoprotein</keyword>
<keyword evidence="12" id="KW-1185">Reference proteome</keyword>
<evidence type="ECO:0000313" key="12">
    <source>
        <dbReference type="Proteomes" id="UP001321473"/>
    </source>
</evidence>
<evidence type="ECO:0000256" key="2">
    <source>
        <dbReference type="ARBA" id="ARBA00006339"/>
    </source>
</evidence>
<organism evidence="11 12">
    <name type="scientific">Amblyomma americanum</name>
    <name type="common">Lone star tick</name>
    <dbReference type="NCBI Taxonomy" id="6943"/>
    <lineage>
        <taxon>Eukaryota</taxon>
        <taxon>Metazoa</taxon>
        <taxon>Ecdysozoa</taxon>
        <taxon>Arthropoda</taxon>
        <taxon>Chelicerata</taxon>
        <taxon>Arachnida</taxon>
        <taxon>Acari</taxon>
        <taxon>Parasitiformes</taxon>
        <taxon>Ixodida</taxon>
        <taxon>Ixodoidea</taxon>
        <taxon>Ixodidae</taxon>
        <taxon>Amblyomminae</taxon>
        <taxon>Amblyomma</taxon>
    </lineage>
</organism>
<evidence type="ECO:0000256" key="6">
    <source>
        <dbReference type="ARBA" id="ARBA00023034"/>
    </source>
</evidence>
<name>A0AAQ4DQV9_AMBAM</name>
<comment type="similarity">
    <text evidence="2 9">Belongs to the sulfotransferase 2 family.</text>
</comment>
<feature type="signal peptide" evidence="10">
    <location>
        <begin position="1"/>
        <end position="18"/>
    </location>
</feature>
<dbReference type="EMBL" id="JARKHS020028002">
    <property type="protein sequence ID" value="KAK8764849.1"/>
    <property type="molecule type" value="Genomic_DNA"/>
</dbReference>
<evidence type="ECO:0000256" key="7">
    <source>
        <dbReference type="ARBA" id="ARBA00023136"/>
    </source>
</evidence>
<sequence length="275" mass="31361">MRKAAWLLLAALLLVAAAWLRNNGRLHSLRALDSQVASTSVKSLFAALLGINATSGHGAGDGDDALHALFNERVFRIGPTHWAPSKLRQYTRLSLNATQRLPQVLFVRHPFERLVSAFEDKAGRPRDKERFFYDVYWDRIAAATGRNATNGASNSSEFSGVSFTQFVDYLLRVPVTQWDDHWAPYYSRCEPCLFGYDFVGHLETAAQDLALLWQRMGLPPLNSSLLTRRNATPRRHRRYFDQLTASQVEGLYRRYFYDFVLFGYDQRVYVASGKS</sequence>
<dbReference type="Pfam" id="PF03567">
    <property type="entry name" value="Sulfotransfer_2"/>
    <property type="match status" value="1"/>
</dbReference>
<keyword evidence="10" id="KW-0732">Signal</keyword>
<accession>A0AAQ4DQV9</accession>
<dbReference type="AlphaFoldDB" id="A0AAQ4DQV9"/>
<keyword evidence="3 9" id="KW-0808">Transferase</keyword>
<keyword evidence="9" id="KW-0119">Carbohydrate metabolism</keyword>
<comment type="caution">
    <text evidence="11">The sequence shown here is derived from an EMBL/GenBank/DDBJ whole genome shotgun (WGS) entry which is preliminary data.</text>
</comment>
<evidence type="ECO:0000256" key="1">
    <source>
        <dbReference type="ARBA" id="ARBA00004323"/>
    </source>
</evidence>